<dbReference type="PROSITE" id="PS51459">
    <property type="entry name" value="FIDO"/>
    <property type="match status" value="1"/>
</dbReference>
<dbReference type="InterPro" id="IPR040198">
    <property type="entry name" value="Fido_containing"/>
</dbReference>
<protein>
    <submittedName>
        <fullName evidence="4">Fic family protein</fullName>
    </submittedName>
</protein>
<feature type="active site" evidence="1">
    <location>
        <position position="253"/>
    </location>
</feature>
<keyword evidence="2" id="KW-0547">Nucleotide-binding</keyword>
<dbReference type="InterPro" id="IPR036597">
    <property type="entry name" value="Fido-like_dom_sf"/>
</dbReference>
<dbReference type="EMBL" id="VFOV01000001">
    <property type="protein sequence ID" value="TQL69382.1"/>
    <property type="molecule type" value="Genomic_DNA"/>
</dbReference>
<keyword evidence="5" id="KW-1185">Reference proteome</keyword>
<dbReference type="AlphaFoldDB" id="A0A543A9V3"/>
<feature type="binding site" evidence="2">
    <location>
        <begin position="200"/>
        <end position="212"/>
    </location>
    <ligand>
        <name>ATP</name>
        <dbReference type="ChEBI" id="CHEBI:30616"/>
    </ligand>
</feature>
<keyword evidence="2" id="KW-0067">ATP-binding</keyword>
<dbReference type="PANTHER" id="PTHR13504:SF38">
    <property type="entry name" value="FIDO DOMAIN-CONTAINING PROTEIN"/>
    <property type="match status" value="1"/>
</dbReference>
<dbReference type="InterPro" id="IPR003812">
    <property type="entry name" value="Fido"/>
</dbReference>
<dbReference type="GO" id="GO:0005524">
    <property type="term" value="F:ATP binding"/>
    <property type="evidence" value="ECO:0007669"/>
    <property type="project" value="UniProtKB-KW"/>
</dbReference>
<organism evidence="4 5">
    <name type="scientific">Nocardioides albertanoniae</name>
    <dbReference type="NCBI Taxonomy" id="1175486"/>
    <lineage>
        <taxon>Bacteria</taxon>
        <taxon>Bacillati</taxon>
        <taxon>Actinomycetota</taxon>
        <taxon>Actinomycetes</taxon>
        <taxon>Propionibacteriales</taxon>
        <taxon>Nocardioidaceae</taxon>
        <taxon>Nocardioides</taxon>
    </lineage>
</organism>
<feature type="binding site" evidence="2">
    <location>
        <begin position="257"/>
        <end position="264"/>
    </location>
    <ligand>
        <name>ATP</name>
        <dbReference type="ChEBI" id="CHEBI:30616"/>
    </ligand>
</feature>
<reference evidence="4 5" key="1">
    <citation type="submission" date="2019-06" db="EMBL/GenBank/DDBJ databases">
        <title>Sequencing the genomes of 1000 actinobacteria strains.</title>
        <authorList>
            <person name="Klenk H.-P."/>
        </authorList>
    </citation>
    <scope>NUCLEOTIDE SEQUENCE [LARGE SCALE GENOMIC DNA]</scope>
    <source>
        <strain evidence="4 5">DSM 25218</strain>
    </source>
</reference>
<comment type="caution">
    <text evidence="4">The sequence shown here is derived from an EMBL/GenBank/DDBJ whole genome shotgun (WGS) entry which is preliminary data.</text>
</comment>
<sequence>MAENCDNRAVAAQRPQTYAAARRPCKDAPVTDAGWPPHTYVTRPYRQRIPRGPRADRLLREVTVAMPARIAELEVPLERPVAAMTTASAGALRHLDLVHGRTMAGLNHLQLRTEAIDSSKIEHVEASLADYGRALLGIGANASAVSMASATQAMERLIREADTTRKITSDAILQAHRDLFARDPDEAAGAGRFRTVQNWVGGSDYAPRDALHVPPPPETVLGHIEDMVAFANRDDLSPIAQAAIVHAQFESIHPFIDGNGRIGRALIHAVLRRRRASRHLAVPIASALVSHRDRYFAALNDYRAGSVATIVAMLAASTTIATTESWKTAETLESVRASWGEAAGGPRPGSAAYRLLDLLTEEPILNARLVTERLGIEDPEATIDALERAGVLTRARRTRRSPVWIAPAVLAEVEDLSARIQLQARQLPYGPR</sequence>
<dbReference type="SUPFAM" id="SSF140931">
    <property type="entry name" value="Fic-like"/>
    <property type="match status" value="1"/>
</dbReference>
<evidence type="ECO:0000256" key="1">
    <source>
        <dbReference type="PIRSR" id="PIRSR640198-1"/>
    </source>
</evidence>
<dbReference type="PANTHER" id="PTHR13504">
    <property type="entry name" value="FIDO DOMAIN-CONTAINING PROTEIN DDB_G0283145"/>
    <property type="match status" value="1"/>
</dbReference>
<gene>
    <name evidence="4" type="ORF">FB381_3287</name>
</gene>
<proteinExistence type="predicted"/>
<evidence type="ECO:0000313" key="5">
    <source>
        <dbReference type="Proteomes" id="UP000320209"/>
    </source>
</evidence>
<evidence type="ECO:0000259" key="3">
    <source>
        <dbReference type="PROSITE" id="PS51459"/>
    </source>
</evidence>
<name>A0A543A9V3_9ACTN</name>
<accession>A0A543A9V3</accession>
<dbReference type="Proteomes" id="UP000320209">
    <property type="component" value="Unassembled WGS sequence"/>
</dbReference>
<dbReference type="Pfam" id="PF02661">
    <property type="entry name" value="Fic"/>
    <property type="match status" value="1"/>
</dbReference>
<dbReference type="Gene3D" id="1.10.3290.10">
    <property type="entry name" value="Fido-like domain"/>
    <property type="match status" value="1"/>
</dbReference>
<evidence type="ECO:0000313" key="4">
    <source>
        <dbReference type="EMBL" id="TQL69382.1"/>
    </source>
</evidence>
<evidence type="ECO:0000256" key="2">
    <source>
        <dbReference type="PIRSR" id="PIRSR640198-2"/>
    </source>
</evidence>
<feature type="domain" description="Fido" evidence="3">
    <location>
        <begin position="167"/>
        <end position="316"/>
    </location>
</feature>